<reference evidence="7" key="1">
    <citation type="submission" date="2020-03" db="EMBL/GenBank/DDBJ databases">
        <title>The deep terrestrial virosphere.</title>
        <authorList>
            <person name="Holmfeldt K."/>
            <person name="Nilsson E."/>
            <person name="Simone D."/>
            <person name="Lopez-Fernandez M."/>
            <person name="Wu X."/>
            <person name="de Brujin I."/>
            <person name="Lundin D."/>
            <person name="Andersson A."/>
            <person name="Bertilsson S."/>
            <person name="Dopson M."/>
        </authorList>
    </citation>
    <scope>NUCLEOTIDE SEQUENCE</scope>
    <source>
        <strain evidence="7">MM415A03136</strain>
    </source>
</reference>
<evidence type="ECO:0000256" key="5">
    <source>
        <dbReference type="SAM" id="MobiDB-lite"/>
    </source>
</evidence>
<keyword evidence="4" id="KW-0233">DNA recombination</keyword>
<dbReference type="EMBL" id="MT141883">
    <property type="protein sequence ID" value="QJA71582.1"/>
    <property type="molecule type" value="Genomic_DNA"/>
</dbReference>
<comment type="similarity">
    <text evidence="1">Belongs to the 'phage' integrase family.</text>
</comment>
<dbReference type="GO" id="GO:0003677">
    <property type="term" value="F:DNA binding"/>
    <property type="evidence" value="ECO:0007669"/>
    <property type="project" value="UniProtKB-KW"/>
</dbReference>
<sequence>MIDETIDWREEEDDESDRNETVKRVGVAVQRQKNRDGSTTFLLRWHLDGERKYFHSRVCRTEPHPTKRSMRDWEREAAQARYAKEQEMNKEARDYCTPCVLEGAAAQYHRHLVANRSRSTSERMERLMGHFVDWLTARGGPKNISGVTQVHVAQYRDHLMEAGLAATTTNCYLSDLSAWFRWLIGESLAYHNPVAKVNRPVRQSGRAKRCTRCGWRGVRFLRNRVGRPAATDPAYCPVCGHDQLADGVSMTTATEFWDVLGQFETEPRKRATVGLLGVTGLRRGEAAALRWSAVRPDDRMLVVPAGSSESTKRHGRNIPIISTTEGFLAVLRETGDPDGYICGCDGGRKPITSQVSNWLKPMRLSAHDLRRFFRTALETVAASERIDGRLAGFVIDDLMGHQTGRVRAAYTPQSNGAAARPLMEAFGAWLLAGRQ</sequence>
<feature type="domain" description="Core-binding (CB)" evidence="6">
    <location>
        <begin position="99"/>
        <end position="184"/>
    </location>
</feature>
<keyword evidence="3" id="KW-0238">DNA-binding</keyword>
<dbReference type="InterPro" id="IPR011010">
    <property type="entry name" value="DNA_brk_join_enz"/>
</dbReference>
<dbReference type="Gene3D" id="1.10.443.10">
    <property type="entry name" value="Intergrase catalytic core"/>
    <property type="match status" value="1"/>
</dbReference>
<protein>
    <submittedName>
        <fullName evidence="7">Putative integrase</fullName>
    </submittedName>
</protein>
<evidence type="ECO:0000313" key="7">
    <source>
        <dbReference type="EMBL" id="QJA71582.1"/>
    </source>
</evidence>
<feature type="region of interest" description="Disordered" evidence="5">
    <location>
        <begin position="1"/>
        <end position="22"/>
    </location>
</feature>
<dbReference type="Gene3D" id="1.10.150.130">
    <property type="match status" value="1"/>
</dbReference>
<name>A0A6M3JRA3_9ZZZZ</name>
<dbReference type="PANTHER" id="PTHR30629">
    <property type="entry name" value="PROPHAGE INTEGRASE"/>
    <property type="match status" value="1"/>
</dbReference>
<dbReference type="InterPro" id="IPR013762">
    <property type="entry name" value="Integrase-like_cat_sf"/>
</dbReference>
<proteinExistence type="inferred from homology"/>
<feature type="compositionally biased region" description="Acidic residues" evidence="5">
    <location>
        <begin position="1"/>
        <end position="17"/>
    </location>
</feature>
<evidence type="ECO:0000256" key="1">
    <source>
        <dbReference type="ARBA" id="ARBA00008857"/>
    </source>
</evidence>
<dbReference type="InterPro" id="IPR050808">
    <property type="entry name" value="Phage_Integrase"/>
</dbReference>
<evidence type="ECO:0000256" key="4">
    <source>
        <dbReference type="ARBA" id="ARBA00023172"/>
    </source>
</evidence>
<dbReference type="PROSITE" id="PS51900">
    <property type="entry name" value="CB"/>
    <property type="match status" value="1"/>
</dbReference>
<gene>
    <name evidence="7" type="ORF">MM415A03136_0011</name>
</gene>
<dbReference type="SUPFAM" id="SSF56349">
    <property type="entry name" value="DNA breaking-rejoining enzymes"/>
    <property type="match status" value="2"/>
</dbReference>
<evidence type="ECO:0000256" key="2">
    <source>
        <dbReference type="ARBA" id="ARBA00022908"/>
    </source>
</evidence>
<dbReference type="InterPro" id="IPR044068">
    <property type="entry name" value="CB"/>
</dbReference>
<dbReference type="PANTHER" id="PTHR30629:SF2">
    <property type="entry name" value="PROPHAGE INTEGRASE INTS-RELATED"/>
    <property type="match status" value="1"/>
</dbReference>
<dbReference type="InterPro" id="IPR004107">
    <property type="entry name" value="Integrase_SAM-like_N"/>
</dbReference>
<evidence type="ECO:0000256" key="3">
    <source>
        <dbReference type="ARBA" id="ARBA00023125"/>
    </source>
</evidence>
<evidence type="ECO:0000259" key="6">
    <source>
        <dbReference type="PROSITE" id="PS51900"/>
    </source>
</evidence>
<dbReference type="AlphaFoldDB" id="A0A6M3JRA3"/>
<organism evidence="7">
    <name type="scientific">viral metagenome</name>
    <dbReference type="NCBI Taxonomy" id="1070528"/>
    <lineage>
        <taxon>unclassified sequences</taxon>
        <taxon>metagenomes</taxon>
        <taxon>organismal metagenomes</taxon>
    </lineage>
</organism>
<dbReference type="GO" id="GO:0006310">
    <property type="term" value="P:DNA recombination"/>
    <property type="evidence" value="ECO:0007669"/>
    <property type="project" value="UniProtKB-KW"/>
</dbReference>
<accession>A0A6M3JRA3</accession>
<keyword evidence="2" id="KW-0229">DNA integration</keyword>
<dbReference type="GO" id="GO:0015074">
    <property type="term" value="P:DNA integration"/>
    <property type="evidence" value="ECO:0007669"/>
    <property type="project" value="UniProtKB-KW"/>
</dbReference>
<dbReference type="Pfam" id="PF02899">
    <property type="entry name" value="Phage_int_SAM_1"/>
    <property type="match status" value="1"/>
</dbReference>
<dbReference type="InterPro" id="IPR010998">
    <property type="entry name" value="Integrase_recombinase_N"/>
</dbReference>